<protein>
    <submittedName>
        <fullName evidence="1">Uncharacterized protein</fullName>
    </submittedName>
</protein>
<organism evidence="1 2">
    <name type="scientific">Neofusicoccum parvum</name>
    <dbReference type="NCBI Taxonomy" id="310453"/>
    <lineage>
        <taxon>Eukaryota</taxon>
        <taxon>Fungi</taxon>
        <taxon>Dikarya</taxon>
        <taxon>Ascomycota</taxon>
        <taxon>Pezizomycotina</taxon>
        <taxon>Dothideomycetes</taxon>
        <taxon>Dothideomycetes incertae sedis</taxon>
        <taxon>Botryosphaeriales</taxon>
        <taxon>Botryosphaeriaceae</taxon>
        <taxon>Neofusicoccum</taxon>
    </lineage>
</organism>
<comment type="caution">
    <text evidence="1">The sequence shown here is derived from an EMBL/GenBank/DDBJ whole genome shotgun (WGS) entry which is preliminary data.</text>
</comment>
<sequence>MGELVPSGGFRPSWSQIYLLDGREEQLDARLLAFGRGGGSNGVGVDAELRRSILSVVQDCLAGTNPFVQAFANNAYRIREDASVTLRLRVANPSRAVGGESHHVYSRPTADEVAALVPVSSEERVPWREVIV</sequence>
<keyword evidence="2" id="KW-1185">Reference proteome</keyword>
<name>A0ACB5SES1_9PEZI</name>
<accession>A0ACB5SES1</accession>
<dbReference type="EMBL" id="BSXG01000334">
    <property type="protein sequence ID" value="GME37700.1"/>
    <property type="molecule type" value="Genomic_DNA"/>
</dbReference>
<evidence type="ECO:0000313" key="2">
    <source>
        <dbReference type="Proteomes" id="UP001165186"/>
    </source>
</evidence>
<reference evidence="1" key="1">
    <citation type="submission" date="2024-09" db="EMBL/GenBank/DDBJ databases">
        <title>Draft Genome Sequences of Neofusicoccum parvum.</title>
        <authorList>
            <person name="Ashida A."/>
            <person name="Camagna M."/>
            <person name="Tanaka A."/>
            <person name="Takemoto D."/>
        </authorList>
    </citation>
    <scope>NUCLEOTIDE SEQUENCE</scope>
    <source>
        <strain evidence="1">PPO83</strain>
    </source>
</reference>
<evidence type="ECO:0000313" key="1">
    <source>
        <dbReference type="EMBL" id="GME37700.1"/>
    </source>
</evidence>
<gene>
    <name evidence="1" type="primary">g2671</name>
    <name evidence="1" type="ORF">NpPPO83_00002671</name>
</gene>
<proteinExistence type="predicted"/>
<dbReference type="Proteomes" id="UP001165186">
    <property type="component" value="Unassembled WGS sequence"/>
</dbReference>